<keyword evidence="3" id="KW-1185">Reference proteome</keyword>
<dbReference type="STRING" id="5288.A0A5C5FKQ1"/>
<evidence type="ECO:0000313" key="2">
    <source>
        <dbReference type="EMBL" id="TNY16962.1"/>
    </source>
</evidence>
<gene>
    <name evidence="2" type="ORF">DMC30DRAFT_452755</name>
</gene>
<accession>A0A5C5FKQ1</accession>
<dbReference type="EMBL" id="SOZI01000287">
    <property type="protein sequence ID" value="TNY16962.1"/>
    <property type="molecule type" value="Genomic_DNA"/>
</dbReference>
<feature type="compositionally biased region" description="Acidic residues" evidence="1">
    <location>
        <begin position="55"/>
        <end position="66"/>
    </location>
</feature>
<evidence type="ECO:0000256" key="1">
    <source>
        <dbReference type="SAM" id="MobiDB-lite"/>
    </source>
</evidence>
<feature type="region of interest" description="Disordered" evidence="1">
    <location>
        <begin position="1"/>
        <end position="28"/>
    </location>
</feature>
<dbReference type="AlphaFoldDB" id="A0A5C5FKQ1"/>
<protein>
    <submittedName>
        <fullName evidence="2">Uncharacterized protein</fullName>
    </submittedName>
</protein>
<organism evidence="2 3">
    <name type="scientific">Rhodotorula diobovata</name>
    <dbReference type="NCBI Taxonomy" id="5288"/>
    <lineage>
        <taxon>Eukaryota</taxon>
        <taxon>Fungi</taxon>
        <taxon>Dikarya</taxon>
        <taxon>Basidiomycota</taxon>
        <taxon>Pucciniomycotina</taxon>
        <taxon>Microbotryomycetes</taxon>
        <taxon>Sporidiobolales</taxon>
        <taxon>Sporidiobolaceae</taxon>
        <taxon>Rhodotorula</taxon>
    </lineage>
</organism>
<comment type="caution">
    <text evidence="2">The sequence shown here is derived from an EMBL/GenBank/DDBJ whole genome shotgun (WGS) entry which is preliminary data.</text>
</comment>
<name>A0A5C5FKQ1_9BASI</name>
<reference evidence="2 3" key="1">
    <citation type="submission" date="2019-03" db="EMBL/GenBank/DDBJ databases">
        <title>Rhodosporidium diobovatum UCD-FST 08-225 genome sequencing, assembly, and annotation.</title>
        <authorList>
            <person name="Fakankun I.U."/>
            <person name="Fristensky B."/>
            <person name="Levin D.B."/>
        </authorList>
    </citation>
    <scope>NUCLEOTIDE SEQUENCE [LARGE SCALE GENOMIC DNA]</scope>
    <source>
        <strain evidence="2 3">UCD-FST 08-225</strain>
    </source>
</reference>
<proteinExistence type="predicted"/>
<feature type="region of interest" description="Disordered" evidence="1">
    <location>
        <begin position="41"/>
        <end position="66"/>
    </location>
</feature>
<feature type="compositionally biased region" description="Low complexity" evidence="1">
    <location>
        <begin position="1"/>
        <end position="14"/>
    </location>
</feature>
<evidence type="ECO:0000313" key="3">
    <source>
        <dbReference type="Proteomes" id="UP000311382"/>
    </source>
</evidence>
<sequence>MPSHPTSARATPASASPPPSLAASGLDDSARQLRWGGAEVHEVDQGDNLDMNPQEQDEAAGAEEGLDSLGEGTLLAITAAKGRVGCCFFDPLTDKLSFLEDQQDSTGWDLTHLSALVLVLVVEGRRASRASF</sequence>
<dbReference type="Proteomes" id="UP000311382">
    <property type="component" value="Unassembled WGS sequence"/>
</dbReference>